<gene>
    <name evidence="2" type="ORF">CKAH01_18904</name>
</gene>
<evidence type="ECO:0000313" key="2">
    <source>
        <dbReference type="EMBL" id="KAK2736407.1"/>
    </source>
</evidence>
<dbReference type="Pfam" id="PF24476">
    <property type="entry name" value="DUF7580"/>
    <property type="match status" value="1"/>
</dbReference>
<dbReference type="Proteomes" id="UP001281614">
    <property type="component" value="Unassembled WGS sequence"/>
</dbReference>
<organism evidence="2 3">
    <name type="scientific">Colletotrichum kahawae</name>
    <name type="common">Coffee berry disease fungus</name>
    <dbReference type="NCBI Taxonomy" id="34407"/>
    <lineage>
        <taxon>Eukaryota</taxon>
        <taxon>Fungi</taxon>
        <taxon>Dikarya</taxon>
        <taxon>Ascomycota</taxon>
        <taxon>Pezizomycotina</taxon>
        <taxon>Sordariomycetes</taxon>
        <taxon>Hypocreomycetidae</taxon>
        <taxon>Glomerellales</taxon>
        <taxon>Glomerellaceae</taxon>
        <taxon>Colletotrichum</taxon>
        <taxon>Colletotrichum gloeosporioides species complex</taxon>
    </lineage>
</organism>
<dbReference type="PANTHER" id="PTHR37542">
    <property type="entry name" value="HELO DOMAIN-CONTAINING PROTEIN-RELATED"/>
    <property type="match status" value="1"/>
</dbReference>
<dbReference type="PANTHER" id="PTHR37542:SF3">
    <property type="entry name" value="PRION-INHIBITION AND PROPAGATION HELO DOMAIN-CONTAINING PROTEIN"/>
    <property type="match status" value="1"/>
</dbReference>
<name>A0AAD9Y4X7_COLKA</name>
<dbReference type="InterPro" id="IPR011009">
    <property type="entry name" value="Kinase-like_dom_sf"/>
</dbReference>
<comment type="caution">
    <text evidence="2">The sequence shown here is derived from an EMBL/GenBank/DDBJ whole genome shotgun (WGS) entry which is preliminary data.</text>
</comment>
<dbReference type="EMBL" id="VYYT01000423">
    <property type="protein sequence ID" value="KAK2736407.1"/>
    <property type="molecule type" value="Genomic_DNA"/>
</dbReference>
<dbReference type="InterPro" id="IPR056002">
    <property type="entry name" value="DUF7580"/>
</dbReference>
<dbReference type="SUPFAM" id="SSF56112">
    <property type="entry name" value="Protein kinase-like (PK-like)"/>
    <property type="match status" value="1"/>
</dbReference>
<evidence type="ECO:0000313" key="3">
    <source>
        <dbReference type="Proteomes" id="UP001281614"/>
    </source>
</evidence>
<dbReference type="InterPro" id="IPR038305">
    <property type="entry name" value="HeLo_sf"/>
</dbReference>
<accession>A0AAD9Y4X7</accession>
<dbReference type="Pfam" id="PF14479">
    <property type="entry name" value="HeLo"/>
    <property type="match status" value="1"/>
</dbReference>
<sequence>MSSLEIPGFVVGVVGLLAATKGAIDAFNILANIFSEDNGLRFLAFRYYIERSKLETWGEHVKIDDNENCLLRRESQRVQDDVMKTMAEINVAHKETAELLEKLGITQPVSVPQQSVAQSRTFGKGSWWIIKTLEERQKITQKHRISWDIKYKDKLKELVDNLGKLNKDLQDIVPSDTIRIITGVLSGFNRQLLLDSSEKRHGTGDGDALLELSAKLKKMQAQDFHLLAQKAKRLSGSFTSGSSIQSDREIGYYEEDDGAPVNVWIEWKFIAANDPRKDEIMDRIMALSSLILASDPTNFHQPVCLGVHEDEAFEETTRGDCRIGFVYEFPAGDATGELVTLKDMLSRAKRGPRPPLGQRFHLARKLISAISLLHATDWIHKSLRSDNIVFTAGYNEDEEDKKIPNISEPRIAGFQYSRPTAQESIESRAIGDPELEVYYHPEVPLSGWTKVKEIYSLGIVLLEIGLWRPCYDARFKGMTMTEVSRAITKGLDGRTGDELMGLVGRKYAEAVKWCLKGIPGIRDGSSEKESRLLSKAFFDKVARPLSLCQA</sequence>
<feature type="domain" description="Protein kinase" evidence="1">
    <location>
        <begin position="229"/>
        <end position="538"/>
    </location>
</feature>
<dbReference type="InterPro" id="IPR029498">
    <property type="entry name" value="HeLo_dom"/>
</dbReference>
<evidence type="ECO:0000259" key="1">
    <source>
        <dbReference type="PROSITE" id="PS50011"/>
    </source>
</evidence>
<proteinExistence type="predicted"/>
<dbReference type="Gene3D" id="1.10.510.10">
    <property type="entry name" value="Transferase(Phosphotransferase) domain 1"/>
    <property type="match status" value="1"/>
</dbReference>
<dbReference type="GO" id="GO:0005524">
    <property type="term" value="F:ATP binding"/>
    <property type="evidence" value="ECO:0007669"/>
    <property type="project" value="InterPro"/>
</dbReference>
<keyword evidence="3" id="KW-1185">Reference proteome</keyword>
<reference evidence="2" key="1">
    <citation type="submission" date="2023-02" db="EMBL/GenBank/DDBJ databases">
        <title>Colletotrichum kahawae CIFC_Que2 genome sequencing and assembly.</title>
        <authorList>
            <person name="Baroncelli R."/>
        </authorList>
    </citation>
    <scope>NUCLEOTIDE SEQUENCE</scope>
    <source>
        <strain evidence="2">CIFC_Que2</strain>
    </source>
</reference>
<dbReference type="Gene3D" id="1.20.120.1020">
    <property type="entry name" value="Prion-inhibition and propagation, HeLo domain"/>
    <property type="match status" value="1"/>
</dbReference>
<protein>
    <recommendedName>
        <fullName evidence="1">Protein kinase domain-containing protein</fullName>
    </recommendedName>
</protein>
<dbReference type="GO" id="GO:0004672">
    <property type="term" value="F:protein kinase activity"/>
    <property type="evidence" value="ECO:0007669"/>
    <property type="project" value="InterPro"/>
</dbReference>
<dbReference type="AlphaFoldDB" id="A0AAD9Y4X7"/>
<dbReference type="InterPro" id="IPR000719">
    <property type="entry name" value="Prot_kinase_dom"/>
</dbReference>
<dbReference type="PROSITE" id="PS50011">
    <property type="entry name" value="PROTEIN_KINASE_DOM"/>
    <property type="match status" value="1"/>
</dbReference>